<dbReference type="OrthoDB" id="10388186at2759"/>
<evidence type="ECO:0000256" key="1">
    <source>
        <dbReference type="SAM" id="Phobius"/>
    </source>
</evidence>
<protein>
    <submittedName>
        <fullName evidence="2">Uncharacterized protein</fullName>
    </submittedName>
</protein>
<evidence type="ECO:0000313" key="2">
    <source>
        <dbReference type="EMBL" id="OMJ92334.1"/>
    </source>
</evidence>
<feature type="transmembrane region" description="Helical" evidence="1">
    <location>
        <begin position="53"/>
        <end position="71"/>
    </location>
</feature>
<dbReference type="Proteomes" id="UP000187209">
    <property type="component" value="Unassembled WGS sequence"/>
</dbReference>
<dbReference type="AlphaFoldDB" id="A0A1R2CTJ3"/>
<dbReference type="EMBL" id="MPUH01000063">
    <property type="protein sequence ID" value="OMJ92334.1"/>
    <property type="molecule type" value="Genomic_DNA"/>
</dbReference>
<keyword evidence="1" id="KW-0472">Membrane</keyword>
<keyword evidence="1" id="KW-1133">Transmembrane helix</keyword>
<organism evidence="2 3">
    <name type="scientific">Stentor coeruleus</name>
    <dbReference type="NCBI Taxonomy" id="5963"/>
    <lineage>
        <taxon>Eukaryota</taxon>
        <taxon>Sar</taxon>
        <taxon>Alveolata</taxon>
        <taxon>Ciliophora</taxon>
        <taxon>Postciliodesmatophora</taxon>
        <taxon>Heterotrichea</taxon>
        <taxon>Heterotrichida</taxon>
        <taxon>Stentoridae</taxon>
        <taxon>Stentor</taxon>
    </lineage>
</organism>
<comment type="caution">
    <text evidence="2">The sequence shown here is derived from an EMBL/GenBank/DDBJ whole genome shotgun (WGS) entry which is preliminary data.</text>
</comment>
<keyword evidence="3" id="KW-1185">Reference proteome</keyword>
<name>A0A1R2CTJ3_9CILI</name>
<reference evidence="2 3" key="1">
    <citation type="submission" date="2016-11" db="EMBL/GenBank/DDBJ databases">
        <title>The macronuclear genome of Stentor coeruleus: a giant cell with tiny introns.</title>
        <authorList>
            <person name="Slabodnick M."/>
            <person name="Ruby J.G."/>
            <person name="Reiff S.B."/>
            <person name="Swart E.C."/>
            <person name="Gosai S."/>
            <person name="Prabakaran S."/>
            <person name="Witkowska E."/>
            <person name="Larue G.E."/>
            <person name="Fisher S."/>
            <person name="Freeman R.M."/>
            <person name="Gunawardena J."/>
            <person name="Chu W."/>
            <person name="Stover N.A."/>
            <person name="Gregory B.D."/>
            <person name="Nowacki M."/>
            <person name="Derisi J."/>
            <person name="Roy S.W."/>
            <person name="Marshall W.F."/>
            <person name="Sood P."/>
        </authorList>
    </citation>
    <scope>NUCLEOTIDE SEQUENCE [LARGE SCALE GENOMIC DNA]</scope>
    <source>
        <strain evidence="2">WM001</strain>
    </source>
</reference>
<sequence length="73" mass="8820">MVMRQILRSFSKLEKRPDHPLQKSQIITSVYKYTNRVFPKMIPRLVRFQLSDLVIYSEIFFVGLMVYIHFIDP</sequence>
<keyword evidence="1" id="KW-0812">Transmembrane</keyword>
<proteinExistence type="predicted"/>
<accession>A0A1R2CTJ3</accession>
<gene>
    <name evidence="2" type="ORF">SteCoe_4883</name>
</gene>
<evidence type="ECO:0000313" key="3">
    <source>
        <dbReference type="Proteomes" id="UP000187209"/>
    </source>
</evidence>